<name>A0AAN9LTU1_CANGL</name>
<organism evidence="1 2">
    <name type="scientific">Canavalia gladiata</name>
    <name type="common">Sword bean</name>
    <name type="synonym">Dolichos gladiatus</name>
    <dbReference type="NCBI Taxonomy" id="3824"/>
    <lineage>
        <taxon>Eukaryota</taxon>
        <taxon>Viridiplantae</taxon>
        <taxon>Streptophyta</taxon>
        <taxon>Embryophyta</taxon>
        <taxon>Tracheophyta</taxon>
        <taxon>Spermatophyta</taxon>
        <taxon>Magnoliopsida</taxon>
        <taxon>eudicotyledons</taxon>
        <taxon>Gunneridae</taxon>
        <taxon>Pentapetalae</taxon>
        <taxon>rosids</taxon>
        <taxon>fabids</taxon>
        <taxon>Fabales</taxon>
        <taxon>Fabaceae</taxon>
        <taxon>Papilionoideae</taxon>
        <taxon>50 kb inversion clade</taxon>
        <taxon>NPAAA clade</taxon>
        <taxon>indigoferoid/millettioid clade</taxon>
        <taxon>Phaseoleae</taxon>
        <taxon>Canavalia</taxon>
    </lineage>
</organism>
<dbReference type="Proteomes" id="UP001367508">
    <property type="component" value="Unassembled WGS sequence"/>
</dbReference>
<gene>
    <name evidence="1" type="ORF">VNO77_21001</name>
</gene>
<evidence type="ECO:0000313" key="2">
    <source>
        <dbReference type="Proteomes" id="UP001367508"/>
    </source>
</evidence>
<dbReference type="EMBL" id="JAYMYQ010000004">
    <property type="protein sequence ID" value="KAK7340299.1"/>
    <property type="molecule type" value="Genomic_DNA"/>
</dbReference>
<proteinExistence type="predicted"/>
<protein>
    <submittedName>
        <fullName evidence="1">Uncharacterized protein</fullName>
    </submittedName>
</protein>
<comment type="caution">
    <text evidence="1">The sequence shown here is derived from an EMBL/GenBank/DDBJ whole genome shotgun (WGS) entry which is preliminary data.</text>
</comment>
<reference evidence="1 2" key="1">
    <citation type="submission" date="2024-01" db="EMBL/GenBank/DDBJ databases">
        <title>The genomes of 5 underutilized Papilionoideae crops provide insights into root nodulation and disease resistanc.</title>
        <authorList>
            <person name="Jiang F."/>
        </authorList>
    </citation>
    <scope>NUCLEOTIDE SEQUENCE [LARGE SCALE GENOMIC DNA]</scope>
    <source>
        <strain evidence="1">LVBAO_FW01</strain>
        <tissue evidence="1">Leaves</tissue>
    </source>
</reference>
<keyword evidence="2" id="KW-1185">Reference proteome</keyword>
<sequence length="80" mass="8962">MVGLLSILSVIGGPNLSCSLSYRPTSQLSRWKQLDCINIIANSKSWMLVEMDHEIEAHGSFQGYGYGLRLHCILQSISFF</sequence>
<evidence type="ECO:0000313" key="1">
    <source>
        <dbReference type="EMBL" id="KAK7340299.1"/>
    </source>
</evidence>
<accession>A0AAN9LTU1</accession>
<dbReference type="AlphaFoldDB" id="A0AAN9LTU1"/>